<dbReference type="GO" id="GO:0003723">
    <property type="term" value="F:RNA binding"/>
    <property type="evidence" value="ECO:0007669"/>
    <property type="project" value="UniProtKB-KW"/>
</dbReference>
<dbReference type="SUPFAM" id="SSF55120">
    <property type="entry name" value="Pseudouridine synthase"/>
    <property type="match status" value="1"/>
</dbReference>
<dbReference type="InterPro" id="IPR020094">
    <property type="entry name" value="TruA/RsuA/RluB/E/F_N"/>
</dbReference>
<evidence type="ECO:0000259" key="7">
    <source>
        <dbReference type="SMART" id="SM00363"/>
    </source>
</evidence>
<dbReference type="InterPro" id="IPR050343">
    <property type="entry name" value="RsuA_PseudoU_synthase"/>
</dbReference>
<keyword evidence="2 4" id="KW-0694">RNA-binding</keyword>
<organism evidence="8 9">
    <name type="scientific">Citrifermentans bremense</name>
    <dbReference type="NCBI Taxonomy" id="60035"/>
    <lineage>
        <taxon>Bacteria</taxon>
        <taxon>Pseudomonadati</taxon>
        <taxon>Thermodesulfobacteriota</taxon>
        <taxon>Desulfuromonadia</taxon>
        <taxon>Geobacterales</taxon>
        <taxon>Geobacteraceae</taxon>
        <taxon>Citrifermentans</taxon>
    </lineage>
</organism>
<feature type="compositionally biased region" description="Low complexity" evidence="6">
    <location>
        <begin position="250"/>
        <end position="266"/>
    </location>
</feature>
<dbReference type="InterPro" id="IPR006145">
    <property type="entry name" value="PsdUridine_synth_RsuA/RluA"/>
</dbReference>
<dbReference type="AlphaFoldDB" id="A0A6S6M4T1"/>
<dbReference type="SMART" id="SM00363">
    <property type="entry name" value="S4"/>
    <property type="match status" value="1"/>
</dbReference>
<gene>
    <name evidence="8" type="ORF">GEOBRER4_n1159</name>
</gene>
<evidence type="ECO:0000256" key="3">
    <source>
        <dbReference type="ARBA" id="ARBA00023235"/>
    </source>
</evidence>
<dbReference type="InterPro" id="IPR020103">
    <property type="entry name" value="PsdUridine_synth_cat_dom_sf"/>
</dbReference>
<dbReference type="Gene3D" id="3.30.70.1560">
    <property type="entry name" value="Alpha-L RNA-binding motif"/>
    <property type="match status" value="1"/>
</dbReference>
<dbReference type="Gene3D" id="3.10.290.10">
    <property type="entry name" value="RNA-binding S4 domain"/>
    <property type="match status" value="1"/>
</dbReference>
<dbReference type="InterPro" id="IPR042092">
    <property type="entry name" value="PsdUridine_s_RsuA/RluB/E/F_cat"/>
</dbReference>
<dbReference type="FunFam" id="3.30.70.1560:FF:000001">
    <property type="entry name" value="Pseudouridine synthase"/>
    <property type="match status" value="1"/>
</dbReference>
<evidence type="ECO:0000313" key="9">
    <source>
        <dbReference type="Proteomes" id="UP000515472"/>
    </source>
</evidence>
<dbReference type="GO" id="GO:0000455">
    <property type="term" value="P:enzyme-directed rRNA pseudouridine synthesis"/>
    <property type="evidence" value="ECO:0007669"/>
    <property type="project" value="UniProtKB-ARBA"/>
</dbReference>
<dbReference type="PANTHER" id="PTHR47683:SF3">
    <property type="entry name" value="RIBOSOMAL LARGE SUBUNIT PSEUDOURIDINE SYNTHASE B"/>
    <property type="match status" value="1"/>
</dbReference>
<evidence type="ECO:0000256" key="5">
    <source>
        <dbReference type="RuleBase" id="RU003887"/>
    </source>
</evidence>
<dbReference type="InterPro" id="IPR002942">
    <property type="entry name" value="S4_RNA-bd"/>
</dbReference>
<dbReference type="GO" id="GO:0005829">
    <property type="term" value="C:cytosol"/>
    <property type="evidence" value="ECO:0007669"/>
    <property type="project" value="UniProtKB-ARBA"/>
</dbReference>
<dbReference type="CDD" id="cd02870">
    <property type="entry name" value="PseudoU_synth_RsuA_like"/>
    <property type="match status" value="1"/>
</dbReference>
<evidence type="ECO:0000256" key="4">
    <source>
        <dbReference type="PROSITE-ProRule" id="PRU00182"/>
    </source>
</evidence>
<dbReference type="InterPro" id="IPR000748">
    <property type="entry name" value="PsdUridine_synth_RsuA/RluB/E/F"/>
</dbReference>
<protein>
    <recommendedName>
        <fullName evidence="5">Pseudouridine synthase</fullName>
        <ecNumber evidence="5">5.4.99.-</ecNumber>
    </recommendedName>
</protein>
<dbReference type="Pfam" id="PF01479">
    <property type="entry name" value="S4"/>
    <property type="match status" value="1"/>
</dbReference>
<keyword evidence="3 5" id="KW-0413">Isomerase</keyword>
<comment type="similarity">
    <text evidence="1 5">Belongs to the pseudouridine synthase RsuA family.</text>
</comment>
<reference evidence="8 9" key="1">
    <citation type="submission" date="2020-06" db="EMBL/GenBank/DDBJ databases">
        <title>Interaction of electrochemicaly active bacteria, Geobacter bremensis R4 on different carbon anode.</title>
        <authorList>
            <person name="Meng L."/>
            <person name="Yoshida N."/>
        </authorList>
    </citation>
    <scope>NUCLEOTIDE SEQUENCE [LARGE SCALE GENOMIC DNA]</scope>
    <source>
        <strain evidence="8 9">R4</strain>
    </source>
</reference>
<dbReference type="PANTHER" id="PTHR47683">
    <property type="entry name" value="PSEUDOURIDINE SYNTHASE FAMILY PROTEIN-RELATED"/>
    <property type="match status" value="1"/>
</dbReference>
<dbReference type="GO" id="GO:0120159">
    <property type="term" value="F:rRNA pseudouridine synthase activity"/>
    <property type="evidence" value="ECO:0007669"/>
    <property type="project" value="UniProtKB-ARBA"/>
</dbReference>
<dbReference type="InterPro" id="IPR036986">
    <property type="entry name" value="S4_RNA-bd_sf"/>
</dbReference>
<dbReference type="NCBIfam" id="TIGR00093">
    <property type="entry name" value="pseudouridine synthase"/>
    <property type="match status" value="1"/>
</dbReference>
<dbReference type="FunFam" id="3.10.290.10:FF:000003">
    <property type="entry name" value="Pseudouridine synthase"/>
    <property type="match status" value="1"/>
</dbReference>
<feature type="domain" description="RNA-binding S4" evidence="7">
    <location>
        <begin position="3"/>
        <end position="67"/>
    </location>
</feature>
<evidence type="ECO:0000256" key="1">
    <source>
        <dbReference type="ARBA" id="ARBA00008348"/>
    </source>
</evidence>
<dbReference type="EMBL" id="AP023213">
    <property type="protein sequence ID" value="BCG46365.1"/>
    <property type="molecule type" value="Genomic_DNA"/>
</dbReference>
<dbReference type="Proteomes" id="UP000515472">
    <property type="component" value="Chromosome"/>
</dbReference>
<dbReference type="PROSITE" id="PS01149">
    <property type="entry name" value="PSI_RSU"/>
    <property type="match status" value="1"/>
</dbReference>
<accession>A0A6S6M4T1</accession>
<evidence type="ECO:0000256" key="2">
    <source>
        <dbReference type="ARBA" id="ARBA00022884"/>
    </source>
</evidence>
<dbReference type="EC" id="5.4.99.-" evidence="5"/>
<keyword evidence="9" id="KW-1185">Reference proteome</keyword>
<dbReference type="SUPFAM" id="SSF55174">
    <property type="entry name" value="Alpha-L RNA-binding motif"/>
    <property type="match status" value="1"/>
</dbReference>
<dbReference type="KEGG" id="gbn:GEOBRER4_11150"/>
<name>A0A6S6M4T1_9BACT</name>
<dbReference type="CDD" id="cd00165">
    <property type="entry name" value="S4"/>
    <property type="match status" value="1"/>
</dbReference>
<sequence>MLERLQKILSQAGVASRRESEGIIAAGRVAVNGTVVTELGTKADPDTDTITLDGKPISIEEKRVYILLYKPVGYMTTMKDPEGRPIVSDLLKGVKERVYPIGRLDYNTEGLLLLTNDGALANSLMHPSHEVDKGYLVRVSGKVSELQIKKLSEGVKLEDGMTAPAKVTPVSESENNSWISITIHEGRYRQVRRMCEAVGLNVVRLKRARYDFLEIGDLKPGEYRHLAPEEVTRLNRKMAPVGTGRGPRKTGVVARRGSTGTGRRTR</sequence>
<dbReference type="Pfam" id="PF00849">
    <property type="entry name" value="PseudoU_synth_2"/>
    <property type="match status" value="1"/>
</dbReference>
<evidence type="ECO:0000313" key="8">
    <source>
        <dbReference type="EMBL" id="BCG46365.1"/>
    </source>
</evidence>
<dbReference type="InterPro" id="IPR018496">
    <property type="entry name" value="PsdUridine_synth_RsuA/RluB_CS"/>
</dbReference>
<evidence type="ECO:0000256" key="6">
    <source>
        <dbReference type="SAM" id="MobiDB-lite"/>
    </source>
</evidence>
<feature type="region of interest" description="Disordered" evidence="6">
    <location>
        <begin position="239"/>
        <end position="266"/>
    </location>
</feature>
<dbReference type="RefSeq" id="WP_185244587.1">
    <property type="nucleotide sequence ID" value="NZ_AP023213.1"/>
</dbReference>
<dbReference type="PROSITE" id="PS50889">
    <property type="entry name" value="S4"/>
    <property type="match status" value="1"/>
</dbReference>
<dbReference type="Gene3D" id="3.30.70.580">
    <property type="entry name" value="Pseudouridine synthase I, catalytic domain, N-terminal subdomain"/>
    <property type="match status" value="1"/>
</dbReference>
<proteinExistence type="inferred from homology"/>